<organism evidence="1 2">
    <name type="scientific">Pelomonas dachongensis</name>
    <dbReference type="NCBI Taxonomy" id="3299029"/>
    <lineage>
        <taxon>Bacteria</taxon>
        <taxon>Pseudomonadati</taxon>
        <taxon>Pseudomonadota</taxon>
        <taxon>Betaproteobacteria</taxon>
        <taxon>Burkholderiales</taxon>
        <taxon>Sphaerotilaceae</taxon>
        <taxon>Roseateles</taxon>
    </lineage>
</organism>
<reference evidence="1 2" key="1">
    <citation type="submission" date="2024-09" db="EMBL/GenBank/DDBJ databases">
        <title>Novel species of the genus Pelomonas and Roseateles isolated from streams.</title>
        <authorList>
            <person name="Lu H."/>
        </authorList>
    </citation>
    <scope>NUCLEOTIDE SEQUENCE [LARGE SCALE GENOMIC DNA]</scope>
    <source>
        <strain evidence="1 2">DC23W</strain>
    </source>
</reference>
<dbReference type="Proteomes" id="UP001606300">
    <property type="component" value="Unassembled WGS sequence"/>
</dbReference>
<sequence length="84" mass="9682">ESSLADLAERYNISRQTARKWRNREDVQDRSHRPHKLSTTLTEGQEAIVAEVRRLTLIPLDDLLVVVREFINPAVSRSGLDRCL</sequence>
<evidence type="ECO:0000313" key="1">
    <source>
        <dbReference type="EMBL" id="MFG6417408.1"/>
    </source>
</evidence>
<dbReference type="EMBL" id="JBIGHY010000067">
    <property type="protein sequence ID" value="MFG6417408.1"/>
    <property type="molecule type" value="Genomic_DNA"/>
</dbReference>
<protein>
    <submittedName>
        <fullName evidence="1">IS481 family transposase</fullName>
    </submittedName>
</protein>
<keyword evidence="2" id="KW-1185">Reference proteome</keyword>
<gene>
    <name evidence="1" type="ORF">ACG02S_26365</name>
</gene>
<comment type="caution">
    <text evidence="1">The sequence shown here is derived from an EMBL/GenBank/DDBJ whole genome shotgun (WGS) entry which is preliminary data.</text>
</comment>
<proteinExistence type="predicted"/>
<name>A0ABW7EXQ7_9BURK</name>
<accession>A0ABW7EXQ7</accession>
<feature type="non-terminal residue" evidence="1">
    <location>
        <position position="84"/>
    </location>
</feature>
<feature type="non-terminal residue" evidence="1">
    <location>
        <position position="1"/>
    </location>
</feature>
<evidence type="ECO:0000313" key="2">
    <source>
        <dbReference type="Proteomes" id="UP001606300"/>
    </source>
</evidence>